<name>A0A2V1IVZ3_9BACT</name>
<dbReference type="Gene3D" id="2.30.42.10">
    <property type="match status" value="2"/>
</dbReference>
<dbReference type="InterPro" id="IPR001940">
    <property type="entry name" value="Peptidase_S1C"/>
</dbReference>
<keyword evidence="13" id="KW-1185">Reference proteome</keyword>
<keyword evidence="3 10" id="KW-0732">Signal</keyword>
<evidence type="ECO:0000256" key="7">
    <source>
        <dbReference type="PIRSR" id="PIRSR611782-1"/>
    </source>
</evidence>
<sequence>MNNFTKTLLTACGVAVASSVITVGAFKASDSGLSRQADTDLSDNGRTDANGRFLTVAQSAALETDFTAAAESTINGVVSIKSYVTLRQRSTRQSTPFDDPFFEFFFGTPRRQQQQPQQQEQQPKEQPMGLGSGVIISADGHIVTNNHVIEGAERLEVTLNDNRTYDATVIGTDPTTDLALIKIEADSLHVIPMGSSDNLLVGEWVLAVGNPFGFTSTVTAGIVSAKARSISDSRQGRMTIESYIQTDAAVNPGNSGGALVNLKGELIGINTAIYSQTGNYAGYSFAIPTSIVVKVMTDLKKYGTVQRAVLGITFRELTPEIIKEKGFKNINDGIVVEEVSEGGAAMTAGVRPNDVIVAINGTAIHNKAQFMEQLSRLSPGDKASLTIVRDGSTRNFDVTLLNNQGSTRIVKAPTVEALGAKFAKVADDKLRALRLRSGVQVSEVTGDGRFKRAGIREGFIISDINNGRVSSPEDVEKIYDAIMKSDDTYDKVMFISGVYPTGKKMYYAVDLAD</sequence>
<evidence type="ECO:0000259" key="11">
    <source>
        <dbReference type="PROSITE" id="PS50106"/>
    </source>
</evidence>
<accession>A0A2V1IVZ3</accession>
<feature type="region of interest" description="Disordered" evidence="9">
    <location>
        <begin position="109"/>
        <end position="130"/>
    </location>
</feature>
<evidence type="ECO:0000256" key="3">
    <source>
        <dbReference type="ARBA" id="ARBA00022729"/>
    </source>
</evidence>
<feature type="active site" description="Charge relay system" evidence="7">
    <location>
        <position position="147"/>
    </location>
</feature>
<dbReference type="Proteomes" id="UP000244925">
    <property type="component" value="Unassembled WGS sequence"/>
</dbReference>
<dbReference type="RefSeq" id="WP_107036761.1">
    <property type="nucleotide sequence ID" value="NZ_CAOXDM010000011.1"/>
</dbReference>
<dbReference type="FunFam" id="2.40.10.10:FF:000001">
    <property type="entry name" value="Periplasmic serine protease DegS"/>
    <property type="match status" value="1"/>
</dbReference>
<dbReference type="GO" id="GO:0006508">
    <property type="term" value="P:proteolysis"/>
    <property type="evidence" value="ECO:0007669"/>
    <property type="project" value="UniProtKB-KW"/>
</dbReference>
<dbReference type="GeneID" id="93423161"/>
<evidence type="ECO:0000313" key="12">
    <source>
        <dbReference type="EMBL" id="PWB06273.1"/>
    </source>
</evidence>
<dbReference type="EMBL" id="PUBV01000029">
    <property type="protein sequence ID" value="PWB06273.1"/>
    <property type="molecule type" value="Genomic_DNA"/>
</dbReference>
<feature type="domain" description="PDZ" evidence="11">
    <location>
        <begin position="296"/>
        <end position="366"/>
    </location>
</feature>
<feature type="binding site" evidence="8">
    <location>
        <begin position="253"/>
        <end position="255"/>
    </location>
    <ligand>
        <name>substrate</name>
    </ligand>
</feature>
<comment type="caution">
    <text evidence="12">The sequence shown here is derived from an EMBL/GenBank/DDBJ whole genome shotgun (WGS) entry which is preliminary data.</text>
</comment>
<keyword evidence="2" id="KW-0645">Protease</keyword>
<organism evidence="12 13">
    <name type="scientific">Paramuribaculum intestinale</name>
    <dbReference type="NCBI Taxonomy" id="2094151"/>
    <lineage>
        <taxon>Bacteria</taxon>
        <taxon>Pseudomonadati</taxon>
        <taxon>Bacteroidota</taxon>
        <taxon>Bacteroidia</taxon>
        <taxon>Bacteroidales</taxon>
        <taxon>Muribaculaceae</taxon>
        <taxon>Paramuribaculum</taxon>
    </lineage>
</organism>
<keyword evidence="4" id="KW-0677">Repeat</keyword>
<dbReference type="InterPro" id="IPR036034">
    <property type="entry name" value="PDZ_sf"/>
</dbReference>
<comment type="similarity">
    <text evidence="1">Belongs to the peptidase S1C family.</text>
</comment>
<dbReference type="InterPro" id="IPR051201">
    <property type="entry name" value="Chloro_Bact_Ser_Proteases"/>
</dbReference>
<feature type="active site" description="Charge relay system" evidence="7">
    <location>
        <position position="177"/>
    </location>
</feature>
<evidence type="ECO:0000256" key="6">
    <source>
        <dbReference type="ARBA" id="ARBA00022825"/>
    </source>
</evidence>
<dbReference type="Pfam" id="PF13180">
    <property type="entry name" value="PDZ_2"/>
    <property type="match status" value="1"/>
</dbReference>
<dbReference type="NCBIfam" id="TIGR02037">
    <property type="entry name" value="degP_htrA_DO"/>
    <property type="match status" value="1"/>
</dbReference>
<evidence type="ECO:0000256" key="2">
    <source>
        <dbReference type="ARBA" id="ARBA00022670"/>
    </source>
</evidence>
<dbReference type="InterPro" id="IPR001478">
    <property type="entry name" value="PDZ"/>
</dbReference>
<dbReference type="InterPro" id="IPR009003">
    <property type="entry name" value="Peptidase_S1_PA"/>
</dbReference>
<feature type="compositionally biased region" description="Low complexity" evidence="9">
    <location>
        <begin position="109"/>
        <end position="127"/>
    </location>
</feature>
<evidence type="ECO:0000256" key="4">
    <source>
        <dbReference type="ARBA" id="ARBA00022737"/>
    </source>
</evidence>
<dbReference type="Gene3D" id="2.40.10.120">
    <property type="match status" value="1"/>
</dbReference>
<gene>
    <name evidence="12" type="ORF">C5O25_10840</name>
</gene>
<dbReference type="PROSITE" id="PS50106">
    <property type="entry name" value="PDZ"/>
    <property type="match status" value="1"/>
</dbReference>
<keyword evidence="5" id="KW-0378">Hydrolase</keyword>
<dbReference type="Pfam" id="PF13365">
    <property type="entry name" value="Trypsin_2"/>
    <property type="match status" value="1"/>
</dbReference>
<dbReference type="SMART" id="SM00228">
    <property type="entry name" value="PDZ"/>
    <property type="match status" value="1"/>
</dbReference>
<protein>
    <submittedName>
        <fullName evidence="12">Do family serine endopeptidase</fullName>
    </submittedName>
</protein>
<keyword evidence="6" id="KW-0720">Serine protease</keyword>
<feature type="active site" description="Charge relay system" evidence="7">
    <location>
        <position position="255"/>
    </location>
</feature>
<reference evidence="13" key="1">
    <citation type="submission" date="2018-02" db="EMBL/GenBank/DDBJ databases">
        <authorList>
            <person name="Clavel T."/>
            <person name="Strowig T."/>
        </authorList>
    </citation>
    <scope>NUCLEOTIDE SEQUENCE [LARGE SCALE GENOMIC DNA]</scope>
    <source>
        <strain evidence="13">DSM 100764</strain>
    </source>
</reference>
<feature type="signal peptide" evidence="10">
    <location>
        <begin position="1"/>
        <end position="17"/>
    </location>
</feature>
<feature type="binding site" evidence="8">
    <location>
        <position position="147"/>
    </location>
    <ligand>
        <name>substrate</name>
    </ligand>
</feature>
<dbReference type="GO" id="GO:0004252">
    <property type="term" value="F:serine-type endopeptidase activity"/>
    <property type="evidence" value="ECO:0007669"/>
    <property type="project" value="InterPro"/>
</dbReference>
<feature type="binding site" evidence="8">
    <location>
        <position position="177"/>
    </location>
    <ligand>
        <name>substrate</name>
    </ligand>
</feature>
<evidence type="ECO:0000256" key="10">
    <source>
        <dbReference type="SAM" id="SignalP"/>
    </source>
</evidence>
<dbReference type="CDD" id="cd06779">
    <property type="entry name" value="cpPDZ_Deg_HtrA-like"/>
    <property type="match status" value="1"/>
</dbReference>
<dbReference type="PANTHER" id="PTHR43343">
    <property type="entry name" value="PEPTIDASE S12"/>
    <property type="match status" value="1"/>
</dbReference>
<proteinExistence type="inferred from homology"/>
<dbReference type="SUPFAM" id="SSF50494">
    <property type="entry name" value="Trypsin-like serine proteases"/>
    <property type="match status" value="1"/>
</dbReference>
<dbReference type="SUPFAM" id="SSF50156">
    <property type="entry name" value="PDZ domain-like"/>
    <property type="match status" value="2"/>
</dbReference>
<evidence type="ECO:0000256" key="8">
    <source>
        <dbReference type="PIRSR" id="PIRSR611782-2"/>
    </source>
</evidence>
<dbReference type="AlphaFoldDB" id="A0A2V1IVZ3"/>
<feature type="chain" id="PRO_5016025354" evidence="10">
    <location>
        <begin position="18"/>
        <end position="513"/>
    </location>
</feature>
<evidence type="ECO:0000256" key="1">
    <source>
        <dbReference type="ARBA" id="ARBA00010541"/>
    </source>
</evidence>
<dbReference type="PANTHER" id="PTHR43343:SF3">
    <property type="entry name" value="PROTEASE DO-LIKE 8, CHLOROPLASTIC"/>
    <property type="match status" value="1"/>
</dbReference>
<evidence type="ECO:0000256" key="9">
    <source>
        <dbReference type="SAM" id="MobiDB-lite"/>
    </source>
</evidence>
<evidence type="ECO:0000256" key="5">
    <source>
        <dbReference type="ARBA" id="ARBA00022801"/>
    </source>
</evidence>
<evidence type="ECO:0000313" key="13">
    <source>
        <dbReference type="Proteomes" id="UP000244925"/>
    </source>
</evidence>
<dbReference type="InterPro" id="IPR011782">
    <property type="entry name" value="Pept_S1C_Do"/>
</dbReference>
<dbReference type="PRINTS" id="PR00834">
    <property type="entry name" value="PROTEASES2C"/>
</dbReference>